<evidence type="ECO:0000259" key="4">
    <source>
        <dbReference type="Pfam" id="PF14393"/>
    </source>
</evidence>
<feature type="domain" description="DUF4422" evidence="4">
    <location>
        <begin position="10"/>
        <end position="248"/>
    </location>
</feature>
<dbReference type="InterPro" id="IPR050748">
    <property type="entry name" value="Glycosyltrans_8_dom-fam"/>
</dbReference>
<evidence type="ECO:0000256" key="2">
    <source>
        <dbReference type="ARBA" id="ARBA00022679"/>
    </source>
</evidence>
<accession>Q48484</accession>
<keyword evidence="3 6" id="KW-0479">Metal-binding</keyword>
<dbReference type="InterPro" id="IPR025536">
    <property type="entry name" value="DUF4422"/>
</dbReference>
<sequence>MGNIMNNSVKIYTSHHKPSAFLNAAIIKPLHVGKANSCNEIGCPGDDTGDNISFKNPFYCELTAHYWVWKNEELADYVGFMHYRRHLNFSEKQTFSEDTWGVVNHPCIDEEYEKIFGLNEETIQRCVEGIDILLPKKWSVTAAGSKNNYDHYERGEYLHIRDYQAAIAIVEKLYPEYSTAIKTFNDASDGYYTNMFVMRKDIFVDYSEWLFSILDNLEDAISMNNYNAQEKRVIGHIAERLFNIYIIKLQQDGELKVKELQRTFVSNETFNGALNPVFDSAVPVVISFDDNYAISGGALINSIIRHADKNKNYDIVVLENKVSYLNKTRLVNLTSAHPNVSLRFFDVNAFTEINGVHTRAHFSASTYARLFIPQLFRRYDKVVFIDSDTVVKADLGELLDVPLGNNLVAAVKDIVMEGFVKFSAMSASDDGVMPAGEYLQKTLNMNNPDEYFQAGIIVFNVKQMVEENTFAELMRVLKAKKYWFLDQDIMNKVFYSRVTFLPLEWNVYHGNGNTDDFFPNLKFATYMKFLAARKKPKMIHYAGENKPWNTEKVDFYDDFIENIANTPWEMEIYKRQMSLAASIGLTHSEPQQQILFQTKIKNVLMPYVNKYAPIGTPRRNMMTKYYYKVRRAILG</sequence>
<dbReference type="PANTHER" id="PTHR13778">
    <property type="entry name" value="GLYCOSYLTRANSFERASE 8 DOMAIN-CONTAINING PROTEIN"/>
    <property type="match status" value="1"/>
</dbReference>
<dbReference type="GO" id="GO:0046872">
    <property type="term" value="F:metal ion binding"/>
    <property type="evidence" value="ECO:0007669"/>
    <property type="project" value="UniProtKB-KW"/>
</dbReference>
<dbReference type="SUPFAM" id="SSF53448">
    <property type="entry name" value="Nucleotide-diphospho-sugar transferases"/>
    <property type="match status" value="1"/>
</dbReference>
<reference evidence="5" key="1">
    <citation type="journal article" date="1995" name="J. Bacteriol.">
        <title>Role of Rfe and RfbF in the initiation of biosynthesis of D-galactan I, the lipopolysaccharide O antigen from Klebsiella pneumoniae serotype O1.</title>
        <authorList>
            <person name="Clarke B.R."/>
            <person name="Bronner D."/>
            <person name="Keenleyside W.J."/>
            <person name="Severn W.B."/>
            <person name="Richards J.C."/>
            <person name="Whitfield C."/>
        </authorList>
    </citation>
    <scope>NUCLEOTIDE SEQUENCE</scope>
    <source>
        <strain evidence="5">01:K20</strain>
    </source>
</reference>
<keyword evidence="6" id="KW-0002">3D-structure</keyword>
<dbReference type="CAZy" id="GT8">
    <property type="family name" value="Glycosyltransferase Family 8"/>
</dbReference>
<protein>
    <submittedName>
        <fullName evidence="5">WbbM protein</fullName>
    </submittedName>
</protein>
<accession>Q48477</accession>
<evidence type="ECO:0000313" key="5">
    <source>
        <dbReference type="EMBL" id="AAC98416.1"/>
    </source>
</evidence>
<organism evidence="5">
    <name type="scientific">Klebsiella pneumoniae</name>
    <dbReference type="NCBI Taxonomy" id="573"/>
    <lineage>
        <taxon>Bacteria</taxon>
        <taxon>Pseudomonadati</taxon>
        <taxon>Pseudomonadota</taxon>
        <taxon>Gammaproteobacteria</taxon>
        <taxon>Enterobacterales</taxon>
        <taxon>Enterobacteriaceae</taxon>
        <taxon>Klebsiella/Raoultella group</taxon>
        <taxon>Klebsiella</taxon>
        <taxon>Klebsiella pneumoniae complex</taxon>
    </lineage>
</organism>
<dbReference type="Pfam" id="PF01501">
    <property type="entry name" value="Glyco_transf_8"/>
    <property type="match status" value="1"/>
</dbReference>
<evidence type="ECO:0007829" key="6">
    <source>
        <dbReference type="PDB" id="6U4B"/>
    </source>
</evidence>
<dbReference type="InterPro" id="IPR029044">
    <property type="entry name" value="Nucleotide-diphossugar_trans"/>
</dbReference>
<dbReference type="AlphaFoldDB" id="Q48484"/>
<feature type="binding site" evidence="6">
    <location>
        <position position="386"/>
    </location>
    <ligand>
        <name>Mg(2+)</name>
        <dbReference type="ChEBI" id="CHEBI:18420"/>
        <label>1</label>
    </ligand>
</feature>
<keyword evidence="1" id="KW-0328">Glycosyltransferase</keyword>
<dbReference type="EMBL" id="L31762">
    <property type="protein sequence ID" value="AAC98416.1"/>
    <property type="molecule type" value="Genomic_DNA"/>
</dbReference>
<evidence type="ECO:0000256" key="3">
    <source>
        <dbReference type="ARBA" id="ARBA00022723"/>
    </source>
</evidence>
<reference evidence="5" key="2">
    <citation type="journal article" date="1996" name="Trends Microbiol.">
        <title>Bacterial polysaccharide synthesis and gene nomenclature.</title>
        <authorList>
            <person name="Reeves P.R."/>
            <person name="Hobbs M."/>
            <person name="Valvano M.A."/>
            <person name="Skurnik M."/>
            <person name="Whitfield C."/>
            <person name="Coplin D."/>
            <person name="Kido N."/>
            <person name="Klena J."/>
            <person name="Maskell D."/>
            <person name="Raetz C.R."/>
            <person name="Rick P.D."/>
        </authorList>
    </citation>
    <scope>NUCLEOTIDE SEQUENCE</scope>
    <source>
        <strain evidence="5">01:K20</strain>
    </source>
</reference>
<evidence type="ECO:0000256" key="1">
    <source>
        <dbReference type="ARBA" id="ARBA00022676"/>
    </source>
</evidence>
<dbReference type="InterPro" id="IPR002495">
    <property type="entry name" value="Glyco_trans_8"/>
</dbReference>
<feature type="binding site" evidence="6">
    <location>
        <position position="565"/>
    </location>
    <ligand>
        <name>Mg(2+)</name>
        <dbReference type="ChEBI" id="CHEBI:18420"/>
        <label>2</label>
    </ligand>
</feature>
<dbReference type="Gene3D" id="3.90.550.10">
    <property type="entry name" value="Spore Coat Polysaccharide Biosynthesis Protein SpsA, Chain A"/>
    <property type="match status" value="1"/>
</dbReference>
<feature type="binding site" evidence="6">
    <location>
        <position position="388"/>
    </location>
    <ligand>
        <name>Mg(2+)</name>
        <dbReference type="ChEBI" id="CHEBI:18420"/>
        <label>1</label>
    </ligand>
</feature>
<dbReference type="PDBsum" id="6U4B"/>
<feature type="binding site" evidence="6">
    <location>
        <position position="540"/>
    </location>
    <ligand>
        <name>Mg(2+)</name>
        <dbReference type="ChEBI" id="CHEBI:18420"/>
        <label>1</label>
    </ligand>
</feature>
<dbReference type="PIR" id="S60884">
    <property type="entry name" value="S60884"/>
</dbReference>
<dbReference type="GO" id="GO:0016757">
    <property type="term" value="F:glycosyltransferase activity"/>
    <property type="evidence" value="ECO:0007669"/>
    <property type="project" value="UniProtKB-KW"/>
</dbReference>
<dbReference type="Pfam" id="PF14393">
    <property type="entry name" value="DUF4422"/>
    <property type="match status" value="1"/>
</dbReference>
<dbReference type="CDD" id="cd04194">
    <property type="entry name" value="GT8_A4GalT_like"/>
    <property type="match status" value="1"/>
</dbReference>
<keyword evidence="2" id="KW-0808">Transferase</keyword>
<dbReference type="SMR" id="Q48484"/>
<dbReference type="PDB" id="6U4B">
    <property type="method" value="X-ray"/>
    <property type="resolution" value="2.10 A"/>
    <property type="chains" value="A=1-586"/>
</dbReference>
<reference evidence="6" key="3">
    <citation type="journal article" date="2020" name="Nat. Chem. Biol.">
        <title>A bifunctional O-antigen polymerase structure reveals a new glycosyltransferase family.</title>
        <authorList>
            <person name="Clarke B.R."/>
            <person name="Ovchinnikova O.G."/>
            <person name="Sweeney R.P."/>
            <person name="Kamski-Hennekam E.R."/>
            <person name="Gitalis R."/>
            <person name="Mallette E."/>
            <person name="Kelly S.D."/>
            <person name="Lowary T.L."/>
            <person name="Kimber M.S."/>
            <person name="Whitfield C."/>
        </authorList>
    </citation>
    <scope>X-RAY CRYSTALLOGRAPHY (2.10 ANGSTROMS) OF 1-586 IN COMPLEX WITH MG(2+)</scope>
</reference>
<gene>
    <name evidence="5" type="primary">wbbM</name>
</gene>
<dbReference type="PANTHER" id="PTHR13778:SF47">
    <property type="entry name" value="LIPOPOLYSACCHARIDE 1,3-GALACTOSYLTRANSFERASE"/>
    <property type="match status" value="1"/>
</dbReference>
<proteinExistence type="evidence at protein level"/>
<name>Q48484_KLEPN</name>